<protein>
    <submittedName>
        <fullName evidence="1">Uncharacterized protein</fullName>
    </submittedName>
</protein>
<keyword evidence="2" id="KW-1185">Reference proteome</keyword>
<proteinExistence type="predicted"/>
<comment type="caution">
    <text evidence="1">The sequence shown here is derived from an EMBL/GenBank/DDBJ whole genome shotgun (WGS) entry which is preliminary data.</text>
</comment>
<organism evidence="1 2">
    <name type="scientific">Bacterioplanoides pacificum</name>
    <dbReference type="NCBI Taxonomy" id="1171596"/>
    <lineage>
        <taxon>Bacteria</taxon>
        <taxon>Pseudomonadati</taxon>
        <taxon>Pseudomonadota</taxon>
        <taxon>Gammaproteobacteria</taxon>
        <taxon>Oceanospirillales</taxon>
        <taxon>Oceanospirillaceae</taxon>
        <taxon>Bacterioplanoides</taxon>
    </lineage>
</organism>
<dbReference type="Proteomes" id="UP001595722">
    <property type="component" value="Unassembled WGS sequence"/>
</dbReference>
<sequence length="169" mass="18908">MWKKLIPFRIYGTVGTTLSSDTTLSSVVDRTQPPVIIDGIQHANSTSLDVIPRMELWLSSQAYVRITSILNFLPDLLQIGADFKLWVMDLAMPYSVEEGVRDNGEGQYETYKTESLERQLSAGQGYVNTFLKVLGIDINAFGDEADIEWSGTKDNAVIFAREESQPIVQ</sequence>
<accession>A0ABV7VQ21</accession>
<name>A0ABV7VQ21_9GAMM</name>
<dbReference type="EMBL" id="JBHRYB010000001">
    <property type="protein sequence ID" value="MFC3678982.1"/>
    <property type="molecule type" value="Genomic_DNA"/>
</dbReference>
<gene>
    <name evidence="1" type="ORF">ACFOMG_02490</name>
</gene>
<dbReference type="RefSeq" id="WP_376864568.1">
    <property type="nucleotide sequence ID" value="NZ_JBHRYB010000001.1"/>
</dbReference>
<evidence type="ECO:0000313" key="1">
    <source>
        <dbReference type="EMBL" id="MFC3678982.1"/>
    </source>
</evidence>
<evidence type="ECO:0000313" key="2">
    <source>
        <dbReference type="Proteomes" id="UP001595722"/>
    </source>
</evidence>
<reference evidence="2" key="1">
    <citation type="journal article" date="2019" name="Int. J. Syst. Evol. Microbiol.">
        <title>The Global Catalogue of Microorganisms (GCM) 10K type strain sequencing project: providing services to taxonomists for standard genome sequencing and annotation.</title>
        <authorList>
            <consortium name="The Broad Institute Genomics Platform"/>
            <consortium name="The Broad Institute Genome Sequencing Center for Infectious Disease"/>
            <person name="Wu L."/>
            <person name="Ma J."/>
        </authorList>
    </citation>
    <scope>NUCLEOTIDE SEQUENCE [LARGE SCALE GENOMIC DNA]</scope>
    <source>
        <strain evidence="2">KCTC 42424</strain>
    </source>
</reference>